<sequence length="197" mass="22862">MLNEQSKNVRRLTLVDIDNLVVAPPFMTQNTINLLFISPKSFISLNDGFPIQQSLQQDILYTKLGNSFSAQSTINFISKTHSPLRIQKNGFLRRQPVSSSRLFHPHPHPPQIYELYLFCESLMAAWRFGGALSEITRRNPIRELLRCRIPVQGSMLRIRLLCLATESCGFRFFMLLFRFSCFESDQLLDNCPIMLRY</sequence>
<name>A0AAV4VHH0_9ARAC</name>
<reference evidence="1 2" key="1">
    <citation type="submission" date="2021-06" db="EMBL/GenBank/DDBJ databases">
        <title>Caerostris darwini draft genome.</title>
        <authorList>
            <person name="Kono N."/>
            <person name="Arakawa K."/>
        </authorList>
    </citation>
    <scope>NUCLEOTIDE SEQUENCE [LARGE SCALE GENOMIC DNA]</scope>
</reference>
<dbReference type="EMBL" id="BPLQ01012987">
    <property type="protein sequence ID" value="GIY69049.1"/>
    <property type="molecule type" value="Genomic_DNA"/>
</dbReference>
<evidence type="ECO:0000313" key="2">
    <source>
        <dbReference type="Proteomes" id="UP001054837"/>
    </source>
</evidence>
<dbReference type="Proteomes" id="UP001054837">
    <property type="component" value="Unassembled WGS sequence"/>
</dbReference>
<keyword evidence="2" id="KW-1185">Reference proteome</keyword>
<organism evidence="1 2">
    <name type="scientific">Caerostris darwini</name>
    <dbReference type="NCBI Taxonomy" id="1538125"/>
    <lineage>
        <taxon>Eukaryota</taxon>
        <taxon>Metazoa</taxon>
        <taxon>Ecdysozoa</taxon>
        <taxon>Arthropoda</taxon>
        <taxon>Chelicerata</taxon>
        <taxon>Arachnida</taxon>
        <taxon>Araneae</taxon>
        <taxon>Araneomorphae</taxon>
        <taxon>Entelegynae</taxon>
        <taxon>Araneoidea</taxon>
        <taxon>Araneidae</taxon>
        <taxon>Caerostris</taxon>
    </lineage>
</organism>
<accession>A0AAV4VHH0</accession>
<protein>
    <submittedName>
        <fullName evidence="1">Uncharacterized protein</fullName>
    </submittedName>
</protein>
<gene>
    <name evidence="1" type="ORF">CDAR_209231</name>
</gene>
<dbReference type="AlphaFoldDB" id="A0AAV4VHH0"/>
<comment type="caution">
    <text evidence="1">The sequence shown here is derived from an EMBL/GenBank/DDBJ whole genome shotgun (WGS) entry which is preliminary data.</text>
</comment>
<proteinExistence type="predicted"/>
<evidence type="ECO:0000313" key="1">
    <source>
        <dbReference type="EMBL" id="GIY69049.1"/>
    </source>
</evidence>